<dbReference type="Proteomes" id="UP000187406">
    <property type="component" value="Unassembled WGS sequence"/>
</dbReference>
<dbReference type="EMBL" id="BDDD01001495">
    <property type="protein sequence ID" value="GAV76481.1"/>
    <property type="molecule type" value="Genomic_DNA"/>
</dbReference>
<evidence type="ECO:0000313" key="2">
    <source>
        <dbReference type="EMBL" id="GAV76481.1"/>
    </source>
</evidence>
<comment type="caution">
    <text evidence="2">The sequence shown here is derived from an EMBL/GenBank/DDBJ whole genome shotgun (WGS) entry which is preliminary data.</text>
</comment>
<name>A0A1Q3C8Q4_CEPFO</name>
<protein>
    <submittedName>
        <fullName evidence="2">PMD domain-containing protein</fullName>
    </submittedName>
</protein>
<dbReference type="Pfam" id="PF10536">
    <property type="entry name" value="PMD"/>
    <property type="match status" value="1"/>
</dbReference>
<evidence type="ECO:0000259" key="1">
    <source>
        <dbReference type="Pfam" id="PF10536"/>
    </source>
</evidence>
<accession>A0A1Q3C8Q4</accession>
<evidence type="ECO:0000313" key="3">
    <source>
        <dbReference type="Proteomes" id="UP000187406"/>
    </source>
</evidence>
<reference evidence="3" key="1">
    <citation type="submission" date="2016-04" db="EMBL/GenBank/DDBJ databases">
        <title>Cephalotus genome sequencing.</title>
        <authorList>
            <person name="Fukushima K."/>
            <person name="Hasebe M."/>
            <person name="Fang X."/>
        </authorList>
    </citation>
    <scope>NUCLEOTIDE SEQUENCE [LARGE SCALE GENOMIC DNA]</scope>
    <source>
        <strain evidence="3">cv. St1</strain>
    </source>
</reference>
<proteinExistence type="predicted"/>
<feature type="domain" description="Aminotransferase-like plant mobile" evidence="1">
    <location>
        <begin position="2"/>
        <end position="98"/>
    </location>
</feature>
<dbReference type="InterPro" id="IPR019557">
    <property type="entry name" value="AminoTfrase-like_pln_mobile"/>
</dbReference>
<dbReference type="AlphaFoldDB" id="A0A1Q3C8Q4"/>
<gene>
    <name evidence="2" type="ORF">CFOL_v3_19955</name>
</gene>
<dbReference type="InParanoid" id="A0A1Q3C8Q4"/>
<dbReference type="STRING" id="3775.A0A1Q3C8Q4"/>
<sequence length="113" mass="12808">MVVGEMTVILQDVVALQGLRIDGSAITGPVTCDQLWDSLREELLGLRPMGRANYGTSLRFSWLHKNFAKLPPQFFMIKSHWRGTRGHTSYVYLVASSFHNRRVIPCHLCSCLC</sequence>
<dbReference type="OrthoDB" id="1937804at2759"/>
<organism evidence="2 3">
    <name type="scientific">Cephalotus follicularis</name>
    <name type="common">Albany pitcher plant</name>
    <dbReference type="NCBI Taxonomy" id="3775"/>
    <lineage>
        <taxon>Eukaryota</taxon>
        <taxon>Viridiplantae</taxon>
        <taxon>Streptophyta</taxon>
        <taxon>Embryophyta</taxon>
        <taxon>Tracheophyta</taxon>
        <taxon>Spermatophyta</taxon>
        <taxon>Magnoliopsida</taxon>
        <taxon>eudicotyledons</taxon>
        <taxon>Gunneridae</taxon>
        <taxon>Pentapetalae</taxon>
        <taxon>rosids</taxon>
        <taxon>fabids</taxon>
        <taxon>Oxalidales</taxon>
        <taxon>Cephalotaceae</taxon>
        <taxon>Cephalotus</taxon>
    </lineage>
</organism>
<keyword evidence="3" id="KW-1185">Reference proteome</keyword>